<comment type="caution">
    <text evidence="3">The sequence shown here is derived from an EMBL/GenBank/DDBJ whole genome shotgun (WGS) entry which is preliminary data.</text>
</comment>
<evidence type="ECO:0000256" key="1">
    <source>
        <dbReference type="SAM" id="MobiDB-lite"/>
    </source>
</evidence>
<gene>
    <name evidence="3" type="ORF">B7R76_05060</name>
</gene>
<reference evidence="4" key="1">
    <citation type="submission" date="2017-04" db="EMBL/GenBank/DDBJ databases">
        <authorList>
            <person name="Bumgarner R.E."/>
            <person name="Fredricks D.N."/>
            <person name="Srinivasan S."/>
        </authorList>
    </citation>
    <scope>NUCLEOTIDE SEQUENCE [LARGE SCALE GENOMIC DNA]</scope>
    <source>
        <strain evidence="4">KA00405</strain>
    </source>
</reference>
<sequence length="167" mass="18258">MGTTKSGRVLNTRGAAGSASQFAVVHSNEGAYTKPQKDNHIRLKSGGHGQTGLKELDKYGIEYHIVKTYPNGVRVGYVPDHKKPVKQEGTNQAWFPAHWTTKDIKHAGEHVANLKGNKHVKDGVIVFGNWKGVRVGVIRTHGQIGTIFPDSNQPSNKRGRNNGCTKV</sequence>
<feature type="compositionally biased region" description="Polar residues" evidence="1">
    <location>
        <begin position="149"/>
        <end position="167"/>
    </location>
</feature>
<feature type="region of interest" description="Disordered" evidence="1">
    <location>
        <begin position="148"/>
        <end position="167"/>
    </location>
</feature>
<feature type="domain" description="Bacterial EndoU nuclease" evidence="2">
    <location>
        <begin position="44"/>
        <end position="151"/>
    </location>
</feature>
<dbReference type="RefSeq" id="WP_102892534.1">
    <property type="nucleotide sequence ID" value="NZ_NBZD01000002.1"/>
</dbReference>
<dbReference type="EMBL" id="NBZD01000002">
    <property type="protein sequence ID" value="PNH18920.1"/>
    <property type="molecule type" value="Genomic_DNA"/>
</dbReference>
<dbReference type="Proteomes" id="UP000236394">
    <property type="component" value="Unassembled WGS sequence"/>
</dbReference>
<dbReference type="Pfam" id="PF14436">
    <property type="entry name" value="EndoU_bacteria"/>
    <property type="match status" value="1"/>
</dbReference>
<evidence type="ECO:0000259" key="2">
    <source>
        <dbReference type="Pfam" id="PF14436"/>
    </source>
</evidence>
<evidence type="ECO:0000313" key="4">
    <source>
        <dbReference type="Proteomes" id="UP000236394"/>
    </source>
</evidence>
<dbReference type="InterPro" id="IPR029501">
    <property type="entry name" value="EndoU_bac"/>
</dbReference>
<protein>
    <submittedName>
        <fullName evidence="3">Transposase</fullName>
    </submittedName>
</protein>
<name>A0A2J8B2C8_9FIRM</name>
<dbReference type="GO" id="GO:0004519">
    <property type="term" value="F:endonuclease activity"/>
    <property type="evidence" value="ECO:0007669"/>
    <property type="project" value="InterPro"/>
</dbReference>
<accession>A0A2J8B2C8</accession>
<evidence type="ECO:0000313" key="3">
    <source>
        <dbReference type="EMBL" id="PNH18920.1"/>
    </source>
</evidence>
<proteinExistence type="predicted"/>
<dbReference type="AlphaFoldDB" id="A0A2J8B2C8"/>
<organism evidence="3 4">
    <name type="scientific">Mageeibacillus indolicus</name>
    <dbReference type="NCBI Taxonomy" id="884684"/>
    <lineage>
        <taxon>Bacteria</taxon>
        <taxon>Bacillati</taxon>
        <taxon>Bacillota</taxon>
        <taxon>Clostridia</taxon>
        <taxon>Eubacteriales</taxon>
        <taxon>Oscillospiraceae</taxon>
        <taxon>Mageeibacillus</taxon>
    </lineage>
</organism>